<keyword evidence="1" id="KW-0649">Protein kinase inhibitor</keyword>
<evidence type="ECO:0000256" key="1">
    <source>
        <dbReference type="ARBA" id="ARBA00023013"/>
    </source>
</evidence>
<dbReference type="InterPro" id="IPR040389">
    <property type="entry name" value="SMR"/>
</dbReference>
<protein>
    <recommendedName>
        <fullName evidence="6">Cyclin-dependent protein kinase inhibitor SMR3</fullName>
    </recommendedName>
</protein>
<proteinExistence type="predicted"/>
<dbReference type="GO" id="GO:0005634">
    <property type="term" value="C:nucleus"/>
    <property type="evidence" value="ECO:0007669"/>
    <property type="project" value="TreeGrafter"/>
</dbReference>
<sequence>MELNSECQEEERGEAFVSSLSVKIPSSRECKGKDKDEDKDYEDEECKTPTCLDQTTAVLIPQCPPAPRKPKSMKRKAACRRRVLLDLTSEVESLFHPSILGGKIKKARKLDDI</sequence>
<evidence type="ECO:0000256" key="2">
    <source>
        <dbReference type="ARBA" id="ARBA00023306"/>
    </source>
</evidence>
<dbReference type="EMBL" id="BJWL01000028">
    <property type="protein sequence ID" value="GFZ20590.1"/>
    <property type="molecule type" value="Genomic_DNA"/>
</dbReference>
<dbReference type="Proteomes" id="UP000585474">
    <property type="component" value="Unassembled WGS sequence"/>
</dbReference>
<dbReference type="AlphaFoldDB" id="A0A7J0DM93"/>
<keyword evidence="2" id="KW-0131">Cell cycle</keyword>
<organism evidence="3 5">
    <name type="scientific">Actinidia rufa</name>
    <dbReference type="NCBI Taxonomy" id="165716"/>
    <lineage>
        <taxon>Eukaryota</taxon>
        <taxon>Viridiplantae</taxon>
        <taxon>Streptophyta</taxon>
        <taxon>Embryophyta</taxon>
        <taxon>Tracheophyta</taxon>
        <taxon>Spermatophyta</taxon>
        <taxon>Magnoliopsida</taxon>
        <taxon>eudicotyledons</taxon>
        <taxon>Gunneridae</taxon>
        <taxon>Pentapetalae</taxon>
        <taxon>asterids</taxon>
        <taxon>Ericales</taxon>
        <taxon>Actinidiaceae</taxon>
        <taxon>Actinidia</taxon>
    </lineage>
</organism>
<reference evidence="5" key="1">
    <citation type="submission" date="2019-07" db="EMBL/GenBank/DDBJ databases">
        <title>De Novo Assembly of kiwifruit Actinidia rufa.</title>
        <authorList>
            <person name="Sugita-Konishi S."/>
            <person name="Sato K."/>
            <person name="Mori E."/>
            <person name="Abe Y."/>
            <person name="Kisaki G."/>
            <person name="Hamano K."/>
            <person name="Suezawa K."/>
            <person name="Otani M."/>
            <person name="Fukuda T."/>
            <person name="Manabe T."/>
            <person name="Gomi K."/>
            <person name="Tabuchi M."/>
            <person name="Akimitsu K."/>
            <person name="Kataoka I."/>
        </authorList>
    </citation>
    <scope>NUCLEOTIDE SEQUENCE [LARGE SCALE GENOMIC DNA]</scope>
    <source>
        <strain evidence="5">cv. Fuchu</strain>
    </source>
</reference>
<dbReference type="PANTHER" id="PTHR33142:SF66">
    <property type="entry name" value="CYCLIN-DEPENDENT PROTEIN KINASE INHIBITOR SMR3"/>
    <property type="match status" value="1"/>
</dbReference>
<gene>
    <name evidence="3" type="ORF">Acr_00g0054580</name>
    <name evidence="4" type="ORF">Acr_28g0012950</name>
</gene>
<dbReference type="OrthoDB" id="1933617at2759"/>
<reference evidence="3" key="2">
    <citation type="submission" date="2020-08" db="EMBL/GenBank/DDBJ databases">
        <title>De Novo Assembly of kiwifruit Actinidia rufa.</title>
        <authorList>
            <person name="Sugita-Konishi S."/>
            <person name="Sato K."/>
            <person name="Mori E."/>
            <person name="Abe Y."/>
            <person name="Kisaki G."/>
            <person name="Hamano K."/>
            <person name="Suezawa K."/>
            <person name="Otani M."/>
            <person name="Fukuda T."/>
            <person name="Manabe T."/>
            <person name="Gomi K."/>
            <person name="Tabuchi M."/>
            <person name="Akimitsu K."/>
            <person name="Kataoka I."/>
        </authorList>
    </citation>
    <scope>NUCLEOTIDE SEQUENCE</scope>
    <source>
        <strain evidence="5">cv. Fuchu</strain>
        <strain evidence="3">Fuchu</strain>
    </source>
</reference>
<dbReference type="PANTHER" id="PTHR33142">
    <property type="entry name" value="CYCLIN-DEPENDENT PROTEIN KINASE INHIBITOR SMR13"/>
    <property type="match status" value="1"/>
</dbReference>
<evidence type="ECO:0008006" key="6">
    <source>
        <dbReference type="Google" id="ProtNLM"/>
    </source>
</evidence>
<dbReference type="GO" id="GO:0032875">
    <property type="term" value="P:regulation of DNA endoreduplication"/>
    <property type="evidence" value="ECO:0007669"/>
    <property type="project" value="InterPro"/>
</dbReference>
<dbReference type="EMBL" id="BJWL01000293">
    <property type="protein sequence ID" value="GFS37886.1"/>
    <property type="molecule type" value="Genomic_DNA"/>
</dbReference>
<evidence type="ECO:0000313" key="5">
    <source>
        <dbReference type="Proteomes" id="UP000585474"/>
    </source>
</evidence>
<name>A0A7J0DM93_9ERIC</name>
<accession>A0A7J0DM93</accession>
<evidence type="ECO:0000313" key="3">
    <source>
        <dbReference type="EMBL" id="GFS37886.1"/>
    </source>
</evidence>
<evidence type="ECO:0000313" key="4">
    <source>
        <dbReference type="EMBL" id="GFZ20590.1"/>
    </source>
</evidence>
<keyword evidence="5" id="KW-1185">Reference proteome</keyword>
<comment type="caution">
    <text evidence="3">The sequence shown here is derived from an EMBL/GenBank/DDBJ whole genome shotgun (WGS) entry which is preliminary data.</text>
</comment>
<dbReference type="GO" id="GO:0004860">
    <property type="term" value="F:protein kinase inhibitor activity"/>
    <property type="evidence" value="ECO:0007669"/>
    <property type="project" value="UniProtKB-KW"/>
</dbReference>